<evidence type="ECO:0000256" key="2">
    <source>
        <dbReference type="ARBA" id="ARBA00022801"/>
    </source>
</evidence>
<dbReference type="InterPro" id="IPR050300">
    <property type="entry name" value="GDXG_lipolytic_enzyme"/>
</dbReference>
<name>V5IZM0_9PSED</name>
<dbReference type="GO" id="GO:0004806">
    <property type="term" value="F:triacylglycerol lipase activity"/>
    <property type="evidence" value="ECO:0007669"/>
    <property type="project" value="TreeGrafter"/>
</dbReference>
<sequence>MSWQNWCISWLLRLKVKPLIAKPGLSVQDMRTHSDKGVRLVRPPKGWHIRESTEASGEWVEPQDPVQRDRLHRVVMYLHGGGYCFCSAKTHRGIACALASGAEARTFSLDYRLAPEHPFPAAVNDALAAYRQLLAEGVCPARIVICGDSAGGGLALAMLLSLRDAGEPMPVGAVLFSPWTDLAATGGSLTTNNPSDVMLTGAAVARFSRHYLNDTPADHPIASPLYAQFAGLPPLFIQASDTEVLLDDAVRVAEKARLAQVAVNFKVWPRLPHAWPTMTPFLPEAKEAVKEAVDFIRSVTG</sequence>
<reference evidence="4" key="1">
    <citation type="submission" date="2011-11" db="EMBL/GenBank/DDBJ databases">
        <title>Spiruchostatin biosynthetic gene cluster in Pseudomonas sp. Q71576.</title>
        <authorList>
            <person name="Potharla V.Y."/>
            <person name="Wang C."/>
            <person name="Cheng Y.-Q."/>
        </authorList>
    </citation>
    <scope>NUCLEOTIDE SEQUENCE</scope>
    <source>
        <strain evidence="4">Q71576</strain>
    </source>
</reference>
<proteinExistence type="inferred from homology"/>
<accession>V5IZM0</accession>
<protein>
    <submittedName>
        <fullName evidence="4">Esterase/lipase SpiI</fullName>
    </submittedName>
</protein>
<organism evidence="4">
    <name type="scientific">Pseudomonas sp. Q71576</name>
    <dbReference type="NCBI Taxonomy" id="1231908"/>
    <lineage>
        <taxon>Bacteria</taxon>
        <taxon>Pseudomonadati</taxon>
        <taxon>Pseudomonadota</taxon>
        <taxon>Gammaproteobacteria</taxon>
        <taxon>Pseudomonadales</taxon>
        <taxon>Pseudomonadaceae</taxon>
        <taxon>Pseudomonas</taxon>
    </lineage>
</organism>
<dbReference type="SUPFAM" id="SSF53474">
    <property type="entry name" value="alpha/beta-Hydrolases"/>
    <property type="match status" value="1"/>
</dbReference>
<dbReference type="InterPro" id="IPR002168">
    <property type="entry name" value="Lipase_GDXG_HIS_AS"/>
</dbReference>
<gene>
    <name evidence="4" type="primary">spiI</name>
</gene>
<dbReference type="EMBL" id="JQ045344">
    <property type="protein sequence ID" value="AFR69339.1"/>
    <property type="molecule type" value="Genomic_DNA"/>
</dbReference>
<dbReference type="PANTHER" id="PTHR48081:SF30">
    <property type="entry name" value="ACETYL-HYDROLASE LIPR-RELATED"/>
    <property type="match status" value="1"/>
</dbReference>
<dbReference type="InterPro" id="IPR029058">
    <property type="entry name" value="AB_hydrolase_fold"/>
</dbReference>
<evidence type="ECO:0000259" key="3">
    <source>
        <dbReference type="Pfam" id="PF07859"/>
    </source>
</evidence>
<dbReference type="Gene3D" id="3.40.50.1820">
    <property type="entry name" value="alpha/beta hydrolase"/>
    <property type="match status" value="1"/>
</dbReference>
<evidence type="ECO:0000313" key="4">
    <source>
        <dbReference type="EMBL" id="AFR69339.1"/>
    </source>
</evidence>
<comment type="similarity">
    <text evidence="1">Belongs to the 'GDXG' lipolytic enzyme family.</text>
</comment>
<evidence type="ECO:0000256" key="1">
    <source>
        <dbReference type="ARBA" id="ARBA00010515"/>
    </source>
</evidence>
<dbReference type="Pfam" id="PF07859">
    <property type="entry name" value="Abhydrolase_3"/>
    <property type="match status" value="1"/>
</dbReference>
<dbReference type="PANTHER" id="PTHR48081">
    <property type="entry name" value="AB HYDROLASE SUPERFAMILY PROTEIN C4A8.06C"/>
    <property type="match status" value="1"/>
</dbReference>
<feature type="domain" description="Alpha/beta hydrolase fold-3" evidence="3">
    <location>
        <begin position="75"/>
        <end position="275"/>
    </location>
</feature>
<dbReference type="PROSITE" id="PS01173">
    <property type="entry name" value="LIPASE_GDXG_HIS"/>
    <property type="match status" value="1"/>
</dbReference>
<dbReference type="InterPro" id="IPR013094">
    <property type="entry name" value="AB_hydrolase_3"/>
</dbReference>
<keyword evidence="2" id="KW-0378">Hydrolase</keyword>
<dbReference type="AlphaFoldDB" id="V5IZM0"/>